<dbReference type="GO" id="GO:0030170">
    <property type="term" value="F:pyridoxal phosphate binding"/>
    <property type="evidence" value="ECO:0007669"/>
    <property type="project" value="InterPro"/>
</dbReference>
<accession>I3ZG70</accession>
<evidence type="ECO:0000256" key="4">
    <source>
        <dbReference type="ARBA" id="ARBA00022679"/>
    </source>
</evidence>
<dbReference type="EMBL" id="CP003379">
    <property type="protein sequence ID" value="AFL88238.1"/>
    <property type="molecule type" value="Genomic_DNA"/>
</dbReference>
<evidence type="ECO:0000313" key="8">
    <source>
        <dbReference type="EMBL" id="AFL88238.1"/>
    </source>
</evidence>
<dbReference type="GO" id="GO:0004021">
    <property type="term" value="F:L-alanine:2-oxoglutarate aminotransferase activity"/>
    <property type="evidence" value="ECO:0007669"/>
    <property type="project" value="UniProtKB-EC"/>
</dbReference>
<organism evidence="8 9">
    <name type="scientific">Terriglobus roseus (strain DSM 18391 / NRRL B-41598 / KBS 63)</name>
    <dbReference type="NCBI Taxonomy" id="926566"/>
    <lineage>
        <taxon>Bacteria</taxon>
        <taxon>Pseudomonadati</taxon>
        <taxon>Acidobacteriota</taxon>
        <taxon>Terriglobia</taxon>
        <taxon>Terriglobales</taxon>
        <taxon>Acidobacteriaceae</taxon>
        <taxon>Terriglobus</taxon>
    </lineage>
</organism>
<comment type="cofactor">
    <cofactor evidence="1">
        <name>pyridoxal 5'-phosphate</name>
        <dbReference type="ChEBI" id="CHEBI:597326"/>
    </cofactor>
</comment>
<dbReference type="InterPro" id="IPR015421">
    <property type="entry name" value="PyrdxlP-dep_Trfase_major"/>
</dbReference>
<feature type="domain" description="Aminotransferase class I/classII large" evidence="7">
    <location>
        <begin position="51"/>
        <end position="367"/>
    </location>
</feature>
<evidence type="ECO:0000256" key="2">
    <source>
        <dbReference type="ARBA" id="ARBA00007441"/>
    </source>
</evidence>
<dbReference type="Gene3D" id="3.90.1150.10">
    <property type="entry name" value="Aspartate Aminotransferase, domain 1"/>
    <property type="match status" value="1"/>
</dbReference>
<dbReference type="STRING" id="926566.Terro_1952"/>
<evidence type="ECO:0000259" key="7">
    <source>
        <dbReference type="Pfam" id="PF00155"/>
    </source>
</evidence>
<evidence type="ECO:0000256" key="5">
    <source>
        <dbReference type="ARBA" id="ARBA00022898"/>
    </source>
</evidence>
<keyword evidence="9" id="KW-1185">Reference proteome</keyword>
<dbReference type="SUPFAM" id="SSF53383">
    <property type="entry name" value="PLP-dependent transferases"/>
    <property type="match status" value="1"/>
</dbReference>
<keyword evidence="4 8" id="KW-0808">Transferase</keyword>
<dbReference type="HOGENOM" id="CLU_017584_4_2_0"/>
<evidence type="ECO:0000313" key="9">
    <source>
        <dbReference type="Proteomes" id="UP000006056"/>
    </source>
</evidence>
<keyword evidence="3 8" id="KW-0032">Aminotransferase</keyword>
<dbReference type="Gene3D" id="3.40.640.10">
    <property type="entry name" value="Type I PLP-dependent aspartate aminotransferase-like (Major domain)"/>
    <property type="match status" value="1"/>
</dbReference>
<dbReference type="OrthoDB" id="9802328at2"/>
<dbReference type="InterPro" id="IPR015422">
    <property type="entry name" value="PyrdxlP-dep_Trfase_small"/>
</dbReference>
<evidence type="ECO:0000256" key="3">
    <source>
        <dbReference type="ARBA" id="ARBA00022576"/>
    </source>
</evidence>
<keyword evidence="5" id="KW-0663">Pyridoxal phosphate</keyword>
<dbReference type="KEGG" id="trs:Terro_1952"/>
<dbReference type="CDD" id="cd00609">
    <property type="entry name" value="AAT_like"/>
    <property type="match status" value="1"/>
</dbReference>
<dbReference type="Pfam" id="PF00155">
    <property type="entry name" value="Aminotran_1_2"/>
    <property type="match status" value="1"/>
</dbReference>
<protein>
    <recommendedName>
        <fullName evidence="6">alanine transaminase</fullName>
        <ecNumber evidence="6">2.6.1.2</ecNumber>
    </recommendedName>
</protein>
<gene>
    <name evidence="8" type="ordered locus">Terro_1952</name>
</gene>
<reference evidence="8 9" key="1">
    <citation type="submission" date="2012-06" db="EMBL/GenBank/DDBJ databases">
        <title>Complete genome of Terriglobus roseus DSM 18391.</title>
        <authorList>
            <consortium name="US DOE Joint Genome Institute (JGI-PGF)"/>
            <person name="Lucas S."/>
            <person name="Copeland A."/>
            <person name="Lapidus A."/>
            <person name="Glavina del Rio T."/>
            <person name="Dalin E."/>
            <person name="Tice H."/>
            <person name="Bruce D."/>
            <person name="Goodwin L."/>
            <person name="Pitluck S."/>
            <person name="Peters L."/>
            <person name="Mikhailova N."/>
            <person name="Munk A.C.C."/>
            <person name="Kyrpides N."/>
            <person name="Mavromatis K."/>
            <person name="Ivanova N."/>
            <person name="Brettin T."/>
            <person name="Detter J.C."/>
            <person name="Han C."/>
            <person name="Larimer F."/>
            <person name="Land M."/>
            <person name="Hauser L."/>
            <person name="Markowitz V."/>
            <person name="Cheng J.-F."/>
            <person name="Hugenholtz P."/>
            <person name="Woyke T."/>
            <person name="Wu D."/>
            <person name="Brambilla E."/>
            <person name="Klenk H.-P."/>
            <person name="Eisen J.A."/>
        </authorList>
    </citation>
    <scope>NUCLEOTIDE SEQUENCE [LARGE SCALE GENOMIC DNA]</scope>
    <source>
        <strain evidence="9">DSM 18391 / NRRL B-41598 / KBS 63</strain>
    </source>
</reference>
<comment type="similarity">
    <text evidence="2">Belongs to the class-I pyridoxal-phosphate-dependent aminotransferase family.</text>
</comment>
<dbReference type="RefSeq" id="WP_014785807.1">
    <property type="nucleotide sequence ID" value="NC_018014.1"/>
</dbReference>
<proteinExistence type="inferred from homology"/>
<sequence length="386" mass="41437">MRFASRSDFGDAASPYGEALAAARTNPGFVDLTVSNPTRCGFDYPVAIATALGDATVLHYSADPRGIHTARTSIAELYAENYGAQVSPENILLTASTSEAYGYLLRLFCEPGDAILVPSPSYPLFDLLARLHDVELIPYPLVYHDGWQIDPASLAAAVTPRTRAIVAIHPNNPTGHFCSPADRDALFATALEHGLPLILDEVFLDYTLESASQPSFASLQPPVLTFVLGGLSKLLALPQMKLAWTVVCGPPSETAIAMERLEIIADTFLSIATPPQVALPKWLVLREAMQSQIQARVSSNLRALDLAIAGTSVSRLKVEGGWAVVLRIPANDDDRAVAIRLLQEEGIAAHPGSLYGFPSRGWLVLSLLTPTEAFRDGVQRLTAAVA</sequence>
<evidence type="ECO:0000256" key="6">
    <source>
        <dbReference type="ARBA" id="ARBA00026106"/>
    </source>
</evidence>
<dbReference type="PANTHER" id="PTHR43488">
    <property type="entry name" value="GLUTAMATE-PYRUVATE AMINOTRANSFERASE ALAA"/>
    <property type="match status" value="1"/>
</dbReference>
<dbReference type="InterPro" id="IPR015424">
    <property type="entry name" value="PyrdxlP-dep_Trfase"/>
</dbReference>
<dbReference type="EC" id="2.6.1.2" evidence="6"/>
<dbReference type="PANTHER" id="PTHR43488:SF2">
    <property type="entry name" value="GLUTAMATE-PYRUVATE AMINOTRANSFERASE ALAA"/>
    <property type="match status" value="1"/>
</dbReference>
<dbReference type="Proteomes" id="UP000006056">
    <property type="component" value="Chromosome"/>
</dbReference>
<name>I3ZG70_TERRK</name>
<dbReference type="InterPro" id="IPR004839">
    <property type="entry name" value="Aminotransferase_I/II_large"/>
</dbReference>
<dbReference type="AlphaFoldDB" id="I3ZG70"/>
<dbReference type="PATRIC" id="fig|926566.3.peg.1926"/>
<evidence type="ECO:0000256" key="1">
    <source>
        <dbReference type="ARBA" id="ARBA00001933"/>
    </source>
</evidence>
<dbReference type="InterPro" id="IPR051926">
    <property type="entry name" value="Ala_Aminotransferase"/>
</dbReference>
<dbReference type="eggNOG" id="COG0436">
    <property type="taxonomic scope" value="Bacteria"/>
</dbReference>